<sequence>MGLADQRISRRSVLWAAGAAVALTTVAQPTQAAAITPIASAGPAEPEKRAELAERAIVERHVRALWGRSSAQLGTLTWPAALLDQSFLKWCYWWQAHLLDCAVDAACRARTDDRLHRVAALASGIRTRNITGWTNRYYDDMAWLALALERADRLLGRRYTGPTAELRTALLAGWNPAVGAVPWRHGDHFYNTPAIGPTGIALARLGELPRARQLADFLRTRLHDPATGLTLDGVREPEDRVDRTVHTYCQGVAIGLETELAVRTGDSAHHDRVTTLVAATGTHLTNAGVITGASADDSGLFMGILARYLAEAALTLGDATAADIVHTSARAAWEHRAEVDGLPLFGMDWSRPVPAPDRPRAFPDFTHAPAATTSNLSRDLSVQLSGWMLLEMDHRLTAAGL</sequence>
<dbReference type="GO" id="GO:0005975">
    <property type="term" value="P:carbohydrate metabolic process"/>
    <property type="evidence" value="ECO:0007669"/>
    <property type="project" value="InterPro"/>
</dbReference>
<dbReference type="PANTHER" id="PTHR47791">
    <property type="entry name" value="MEIOTICALLY UP-REGULATED GENE 191 PROTEIN"/>
    <property type="match status" value="1"/>
</dbReference>
<dbReference type="PROSITE" id="PS51318">
    <property type="entry name" value="TAT"/>
    <property type="match status" value="1"/>
</dbReference>
<accession>A0A7K0DZ64</accession>
<dbReference type="InterPro" id="IPR005198">
    <property type="entry name" value="Glyco_hydro_76"/>
</dbReference>
<organism evidence="2 3">
    <name type="scientific">Nocardia aurantia</name>
    <dbReference type="NCBI Taxonomy" id="2585199"/>
    <lineage>
        <taxon>Bacteria</taxon>
        <taxon>Bacillati</taxon>
        <taxon>Actinomycetota</taxon>
        <taxon>Actinomycetes</taxon>
        <taxon>Mycobacteriales</taxon>
        <taxon>Nocardiaceae</taxon>
        <taxon>Nocardia</taxon>
    </lineage>
</organism>
<reference evidence="2 3" key="1">
    <citation type="submission" date="2019-10" db="EMBL/GenBank/DDBJ databases">
        <title>Nocardia macrotermitis sp. nov. and Nocardia aurantia sp. nov., isolated from the gut of fungus growing-termite Macrotermes natalensis.</title>
        <authorList>
            <person name="Benndorf R."/>
            <person name="Schwitalla J."/>
            <person name="Martin K."/>
            <person name="De Beer W."/>
            <person name="Kaster A.-K."/>
            <person name="Vollmers J."/>
            <person name="Poulsen M."/>
            <person name="Beemelmanns C."/>
        </authorList>
    </citation>
    <scope>NUCLEOTIDE SEQUENCE [LARGE SCALE GENOMIC DNA]</scope>
    <source>
        <strain evidence="2 3">RB56</strain>
    </source>
</reference>
<dbReference type="RefSeq" id="WP_153348076.1">
    <property type="nucleotide sequence ID" value="NZ_WEGI01000015.1"/>
</dbReference>
<name>A0A7K0DZ64_9NOCA</name>
<dbReference type="AlphaFoldDB" id="A0A7K0DZ64"/>
<comment type="caution">
    <text evidence="2">The sequence shown here is derived from an EMBL/GenBank/DDBJ whole genome shotgun (WGS) entry which is preliminary data.</text>
</comment>
<keyword evidence="1" id="KW-0732">Signal</keyword>
<feature type="signal peptide" evidence="1">
    <location>
        <begin position="1"/>
        <end position="32"/>
    </location>
</feature>
<dbReference type="EMBL" id="WEGI01000015">
    <property type="protein sequence ID" value="MQY30817.1"/>
    <property type="molecule type" value="Genomic_DNA"/>
</dbReference>
<gene>
    <name evidence="2" type="ORF">NRB56_64210</name>
</gene>
<protein>
    <recommendedName>
        <fullName evidence="4">Fructose-bisphosphate aldolase</fullName>
    </recommendedName>
</protein>
<evidence type="ECO:0008006" key="4">
    <source>
        <dbReference type="Google" id="ProtNLM"/>
    </source>
</evidence>
<dbReference type="InterPro" id="IPR006311">
    <property type="entry name" value="TAT_signal"/>
</dbReference>
<dbReference type="Gene3D" id="1.50.10.20">
    <property type="match status" value="1"/>
</dbReference>
<dbReference type="InterPro" id="IPR014512">
    <property type="entry name" value="O_gly_hydro"/>
</dbReference>
<dbReference type="Pfam" id="PF03663">
    <property type="entry name" value="Glyco_hydro_76"/>
    <property type="match status" value="1"/>
</dbReference>
<dbReference type="OrthoDB" id="2505409at2"/>
<feature type="chain" id="PRO_5038677934" description="Fructose-bisphosphate aldolase" evidence="1">
    <location>
        <begin position="33"/>
        <end position="401"/>
    </location>
</feature>
<evidence type="ECO:0000313" key="2">
    <source>
        <dbReference type="EMBL" id="MQY30817.1"/>
    </source>
</evidence>
<dbReference type="Proteomes" id="UP000431401">
    <property type="component" value="Unassembled WGS sequence"/>
</dbReference>
<dbReference type="InterPro" id="IPR053169">
    <property type="entry name" value="MUG_Protein"/>
</dbReference>
<dbReference type="InterPro" id="IPR008928">
    <property type="entry name" value="6-hairpin_glycosidase_sf"/>
</dbReference>
<dbReference type="PIRSF" id="PIRSF021505">
    <property type="entry name" value="O_gly_hdrol"/>
    <property type="match status" value="1"/>
</dbReference>
<dbReference type="SUPFAM" id="SSF48208">
    <property type="entry name" value="Six-hairpin glycosidases"/>
    <property type="match status" value="1"/>
</dbReference>
<evidence type="ECO:0000313" key="3">
    <source>
        <dbReference type="Proteomes" id="UP000431401"/>
    </source>
</evidence>
<keyword evidence="3" id="KW-1185">Reference proteome</keyword>
<evidence type="ECO:0000256" key="1">
    <source>
        <dbReference type="SAM" id="SignalP"/>
    </source>
</evidence>
<dbReference type="PANTHER" id="PTHR47791:SF3">
    <property type="entry name" value="MEIOTICALLY UP-REGULATED GENE 191 PROTEIN"/>
    <property type="match status" value="1"/>
</dbReference>
<proteinExistence type="predicted"/>